<gene>
    <name evidence="3" type="ORF">ACFFJ2_07035</name>
</gene>
<dbReference type="Pfam" id="PF07331">
    <property type="entry name" value="TctB"/>
    <property type="match status" value="1"/>
</dbReference>
<feature type="transmembrane region" description="Helical" evidence="1">
    <location>
        <begin position="82"/>
        <end position="112"/>
    </location>
</feature>
<organism evidence="3 4">
    <name type="scientific">Chelativorans intermedius</name>
    <dbReference type="NCBI Taxonomy" id="515947"/>
    <lineage>
        <taxon>Bacteria</taxon>
        <taxon>Pseudomonadati</taxon>
        <taxon>Pseudomonadota</taxon>
        <taxon>Alphaproteobacteria</taxon>
        <taxon>Hyphomicrobiales</taxon>
        <taxon>Phyllobacteriaceae</taxon>
        <taxon>Chelativorans</taxon>
    </lineage>
</organism>
<keyword evidence="1" id="KW-0812">Transmembrane</keyword>
<dbReference type="EMBL" id="JBHLXD010000009">
    <property type="protein sequence ID" value="MFC0208152.1"/>
    <property type="molecule type" value="Genomic_DNA"/>
</dbReference>
<dbReference type="RefSeq" id="WP_261521379.1">
    <property type="nucleotide sequence ID" value="NZ_JAODNW010000018.1"/>
</dbReference>
<evidence type="ECO:0000313" key="3">
    <source>
        <dbReference type="EMBL" id="MFC0208152.1"/>
    </source>
</evidence>
<reference evidence="3 4" key="1">
    <citation type="submission" date="2024-09" db="EMBL/GenBank/DDBJ databases">
        <authorList>
            <person name="Sun Q."/>
            <person name="Mori K."/>
        </authorList>
    </citation>
    <scope>NUCLEOTIDE SEQUENCE [LARGE SCALE GENOMIC DNA]</scope>
    <source>
        <strain evidence="3 4">CCM 8543</strain>
    </source>
</reference>
<feature type="transmembrane region" description="Helical" evidence="1">
    <location>
        <begin position="118"/>
        <end position="141"/>
    </location>
</feature>
<keyword evidence="1" id="KW-1133">Transmembrane helix</keyword>
<accession>A0ABV6D674</accession>
<feature type="transmembrane region" description="Helical" evidence="1">
    <location>
        <begin position="40"/>
        <end position="61"/>
    </location>
</feature>
<sequence length="155" mass="15952">MINRTDLLAGVGLFVLGAAMAIEARGFPSLGGMAFGPDLFPTITAVGLMVSGVGIVAEGATPARRAAAAQAGEQARALWPMLAVLLTIAFFALTLPVLGFHIAAALAMLAAVRVFAGGWGLALSVAIVAPVITHVIFYTFLRVPLPWGLMAPLAW</sequence>
<name>A0ABV6D674_9HYPH</name>
<evidence type="ECO:0000259" key="2">
    <source>
        <dbReference type="Pfam" id="PF07331"/>
    </source>
</evidence>
<dbReference type="InterPro" id="IPR009936">
    <property type="entry name" value="DUF1468"/>
</dbReference>
<keyword evidence="1" id="KW-0472">Membrane</keyword>
<feature type="domain" description="DUF1468" evidence="2">
    <location>
        <begin position="8"/>
        <end position="146"/>
    </location>
</feature>
<keyword evidence="4" id="KW-1185">Reference proteome</keyword>
<evidence type="ECO:0000313" key="4">
    <source>
        <dbReference type="Proteomes" id="UP001589755"/>
    </source>
</evidence>
<evidence type="ECO:0000256" key="1">
    <source>
        <dbReference type="SAM" id="Phobius"/>
    </source>
</evidence>
<protein>
    <submittedName>
        <fullName evidence="3">Tripartite tricarboxylate transporter TctB family protein</fullName>
    </submittedName>
</protein>
<proteinExistence type="predicted"/>
<comment type="caution">
    <text evidence="3">The sequence shown here is derived from an EMBL/GenBank/DDBJ whole genome shotgun (WGS) entry which is preliminary data.</text>
</comment>
<dbReference type="Proteomes" id="UP001589755">
    <property type="component" value="Unassembled WGS sequence"/>
</dbReference>